<feature type="region of interest" description="Disordered" evidence="1">
    <location>
        <begin position="1"/>
        <end position="25"/>
    </location>
</feature>
<name>A0ABX7TJQ4_STRCY</name>
<gene>
    <name evidence="2" type="ORF">S1361_00625</name>
</gene>
<sequence length="76" mass="8127">MRACMATSPKPRFSGTGAEGGGVGTSPVVLARLATTRTRRDQQGEANDEYGQAAKFVVVFASPHCLRNCPCPKYRP</sequence>
<evidence type="ECO:0000313" key="3">
    <source>
        <dbReference type="Proteomes" id="UP000663908"/>
    </source>
</evidence>
<proteinExistence type="predicted"/>
<protein>
    <submittedName>
        <fullName evidence="2">Uncharacterized protein</fullName>
    </submittedName>
</protein>
<dbReference type="EMBL" id="CP071839">
    <property type="protein sequence ID" value="QTD95823.1"/>
    <property type="molecule type" value="Genomic_DNA"/>
</dbReference>
<organism evidence="2 3">
    <name type="scientific">Streptomyces cyanogenus</name>
    <dbReference type="NCBI Taxonomy" id="80860"/>
    <lineage>
        <taxon>Bacteria</taxon>
        <taxon>Bacillati</taxon>
        <taxon>Actinomycetota</taxon>
        <taxon>Actinomycetes</taxon>
        <taxon>Kitasatosporales</taxon>
        <taxon>Streptomycetaceae</taxon>
        <taxon>Streptomyces</taxon>
    </lineage>
</organism>
<evidence type="ECO:0000256" key="1">
    <source>
        <dbReference type="SAM" id="MobiDB-lite"/>
    </source>
</evidence>
<evidence type="ECO:0000313" key="2">
    <source>
        <dbReference type="EMBL" id="QTD95823.1"/>
    </source>
</evidence>
<dbReference type="Proteomes" id="UP000663908">
    <property type="component" value="Chromosome"/>
</dbReference>
<keyword evidence="3" id="KW-1185">Reference proteome</keyword>
<reference evidence="2 3" key="1">
    <citation type="submission" date="2021-03" db="EMBL/GenBank/DDBJ databases">
        <title>Complete genome sequence of Streptomyces cyanogenus S136, producer of anticancer angucycline landomycin A.</title>
        <authorList>
            <person name="Hrab P."/>
            <person name="Ruckert C."/>
            <person name="Busche T."/>
            <person name="Ostash I."/>
            <person name="Kalinowski J."/>
            <person name="Fedorenko V."/>
            <person name="Yushchuk O."/>
            <person name="Ostash B."/>
        </authorList>
    </citation>
    <scope>NUCLEOTIDE SEQUENCE [LARGE SCALE GENOMIC DNA]</scope>
    <source>
        <strain evidence="2 3">S136</strain>
    </source>
</reference>
<accession>A0ABX7TJQ4</accession>